<protein>
    <submittedName>
        <fullName evidence="1">Uncharacterized protein</fullName>
    </submittedName>
</protein>
<reference evidence="1 2" key="1">
    <citation type="journal article" date="2014" name="BMC Genomics">
        <title>Comparison of environmental and isolate Sulfobacillus genomes reveals diverse carbon, sulfur, nitrogen, and hydrogen metabolisms.</title>
        <authorList>
            <person name="Justice N.B."/>
            <person name="Norman A."/>
            <person name="Brown C.T."/>
            <person name="Singh A."/>
            <person name="Thomas B.C."/>
            <person name="Banfield J.F."/>
        </authorList>
    </citation>
    <scope>NUCLEOTIDE SEQUENCE [LARGE SCALE GENOMIC DNA]</scope>
    <source>
        <strain evidence="1">AMDSBA3</strain>
    </source>
</reference>
<name>A0A2T2WCM6_9FIRM</name>
<evidence type="ECO:0000313" key="1">
    <source>
        <dbReference type="EMBL" id="PSR19987.1"/>
    </source>
</evidence>
<sequence length="373" mass="39329">MMTTRFTRFLYPAVATPNTTRIAAVDDIGTAVALSRFGWLHGSNAVILAPVNQPALDAAAFTLVHFPIDAPILLNPLGTLDPRVAEEIQRLMPAGVDAPAQVLLVGPFAPAVSLAIQALGFTTDTIGSADPISTAVATATLRRAVEPGVRNVTLISLEDLVWGLPATAWAAHFGDPVLFVHAQSIPAPTATYLSTFEPNAYLMGPPVVISRTVLDQVRDLTHGVGYVARITGFSPAEVAAHYARFFAPTESVYGWARWSPDDGQAFTFVSSAGGALDLVPVAGATLSHRGKHTPVLYVAHDEVPPATETYVMSVNPGPFQGVQEAPPFMHGFILGNEGVVSVPVQIALDTLLTRGAHVMGGSAPTAVDMRTHH</sequence>
<comment type="caution">
    <text evidence="1">The sequence shown here is derived from an EMBL/GenBank/DDBJ whole genome shotgun (WGS) entry which is preliminary data.</text>
</comment>
<gene>
    <name evidence="1" type="ORF">C7B45_17205</name>
</gene>
<evidence type="ECO:0000313" key="2">
    <source>
        <dbReference type="Proteomes" id="UP000241848"/>
    </source>
</evidence>
<dbReference type="EMBL" id="PXYV01000101">
    <property type="protein sequence ID" value="PSR19987.1"/>
    <property type="molecule type" value="Genomic_DNA"/>
</dbReference>
<dbReference type="Proteomes" id="UP000241848">
    <property type="component" value="Unassembled WGS sequence"/>
</dbReference>
<accession>A0A2T2WCM6</accession>
<organism evidence="1 2">
    <name type="scientific">Sulfobacillus acidophilus</name>
    <dbReference type="NCBI Taxonomy" id="53633"/>
    <lineage>
        <taxon>Bacteria</taxon>
        <taxon>Bacillati</taxon>
        <taxon>Bacillota</taxon>
        <taxon>Clostridia</taxon>
        <taxon>Eubacteriales</taxon>
        <taxon>Clostridiales Family XVII. Incertae Sedis</taxon>
        <taxon>Sulfobacillus</taxon>
    </lineage>
</organism>
<proteinExistence type="predicted"/>
<dbReference type="AlphaFoldDB" id="A0A2T2WCM6"/>